<dbReference type="Proteomes" id="UP000290365">
    <property type="component" value="Chromosome"/>
</dbReference>
<dbReference type="KEGG" id="kbs:EPA93_24660"/>
<evidence type="ECO:0000313" key="2">
    <source>
        <dbReference type="Proteomes" id="UP000290365"/>
    </source>
</evidence>
<dbReference type="RefSeq" id="WP_129890056.1">
    <property type="nucleotide sequence ID" value="NZ_CP035758.1"/>
</dbReference>
<protein>
    <submittedName>
        <fullName evidence="1">Uncharacterized protein</fullName>
    </submittedName>
</protein>
<evidence type="ECO:0000313" key="1">
    <source>
        <dbReference type="EMBL" id="QBD79003.1"/>
    </source>
</evidence>
<reference evidence="1 2" key="1">
    <citation type="submission" date="2019-01" db="EMBL/GenBank/DDBJ databases">
        <title>Ktedonosporobacter rubrisoli SCAWS-G2.</title>
        <authorList>
            <person name="Huang Y."/>
            <person name="Yan B."/>
        </authorList>
    </citation>
    <scope>NUCLEOTIDE SEQUENCE [LARGE SCALE GENOMIC DNA]</scope>
    <source>
        <strain evidence="1 2">SCAWS-G2</strain>
    </source>
</reference>
<keyword evidence="2" id="KW-1185">Reference proteome</keyword>
<gene>
    <name evidence="1" type="ORF">EPA93_24660</name>
</gene>
<organism evidence="1 2">
    <name type="scientific">Ktedonosporobacter rubrisoli</name>
    <dbReference type="NCBI Taxonomy" id="2509675"/>
    <lineage>
        <taxon>Bacteria</taxon>
        <taxon>Bacillati</taxon>
        <taxon>Chloroflexota</taxon>
        <taxon>Ktedonobacteria</taxon>
        <taxon>Ktedonobacterales</taxon>
        <taxon>Ktedonosporobacteraceae</taxon>
        <taxon>Ktedonosporobacter</taxon>
    </lineage>
</organism>
<proteinExistence type="predicted"/>
<sequence>MPKRNSTDHEVKKPSREQTLLILDQLNQARLLQQMTSTPGEKRLADNLFEQCVNWLQHNKIPFYYDEREHLYLLDLRQAHP</sequence>
<accession>A0A4P6JUJ0</accession>
<dbReference type="AlphaFoldDB" id="A0A4P6JUJ0"/>
<name>A0A4P6JUJ0_KTERU</name>
<dbReference type="EMBL" id="CP035758">
    <property type="protein sequence ID" value="QBD79003.1"/>
    <property type="molecule type" value="Genomic_DNA"/>
</dbReference>